<organism evidence="2 3">
    <name type="scientific">Granulibacter bethesdensis</name>
    <dbReference type="NCBI Taxonomy" id="364410"/>
    <lineage>
        <taxon>Bacteria</taxon>
        <taxon>Pseudomonadati</taxon>
        <taxon>Pseudomonadota</taxon>
        <taxon>Alphaproteobacteria</taxon>
        <taxon>Acetobacterales</taxon>
        <taxon>Acetobacteraceae</taxon>
        <taxon>Granulibacter</taxon>
    </lineage>
</organism>
<dbReference type="PANTHER" id="PTHR34406:SF1">
    <property type="entry name" value="PROTEIN YCEI"/>
    <property type="match status" value="1"/>
</dbReference>
<dbReference type="SUPFAM" id="SSF101874">
    <property type="entry name" value="YceI-like"/>
    <property type="match status" value="1"/>
</dbReference>
<dbReference type="EMBL" id="CP018191">
    <property type="protein sequence ID" value="APH55651.1"/>
    <property type="molecule type" value="Genomic_DNA"/>
</dbReference>
<gene>
    <name evidence="2" type="ORF">GbCGDNIH9_2324</name>
</gene>
<accession>A0AAC9K8F4</accession>
<dbReference type="InterPro" id="IPR007372">
    <property type="entry name" value="Lipid/polyisoprenoid-bd_YceI"/>
</dbReference>
<dbReference type="AlphaFoldDB" id="A0AAC9K8F4"/>
<dbReference type="Pfam" id="PF04264">
    <property type="entry name" value="YceI"/>
    <property type="match status" value="1"/>
</dbReference>
<feature type="domain" description="Lipid/polyisoprenoid-binding YceI-like" evidence="1">
    <location>
        <begin position="66"/>
        <end position="230"/>
    </location>
</feature>
<reference evidence="3" key="1">
    <citation type="submission" date="2016-11" db="EMBL/GenBank/DDBJ databases">
        <title>Comparative genomic and phenotypic analysis of Granulibacter bethesdensis clinical isolates from patients with chronic granulomatous disease.</title>
        <authorList>
            <person name="Zarember K.A."/>
            <person name="Porcella S.F."/>
            <person name="Chu J."/>
            <person name="Ding L."/>
            <person name="Dahlstrom E."/>
            <person name="Barbian K."/>
            <person name="Martens C."/>
            <person name="Sykora L."/>
            <person name="Kramer S."/>
            <person name="Pettinato A.M."/>
            <person name="Hong H."/>
            <person name="Wald G."/>
            <person name="Berg L.J."/>
            <person name="Rogge L.S."/>
            <person name="Greenberg D.E."/>
            <person name="Falcone E.L."/>
            <person name="Neves J.F."/>
            <person name="Simoes M.J."/>
            <person name="Casal M."/>
            <person name="Rodriguez-Lopez F.C."/>
            <person name="Zelazny A."/>
            <person name="Gallin J.I."/>
            <person name="Holland S.M."/>
        </authorList>
    </citation>
    <scope>NUCLEOTIDE SEQUENCE [LARGE SCALE GENOMIC DNA]</scope>
    <source>
        <strain evidence="3">NIH9.1</strain>
    </source>
</reference>
<dbReference type="Proteomes" id="UP000182373">
    <property type="component" value="Chromosome"/>
</dbReference>
<evidence type="ECO:0000313" key="3">
    <source>
        <dbReference type="Proteomes" id="UP000182373"/>
    </source>
</evidence>
<name>A0AAC9K8F4_9PROT</name>
<protein>
    <submittedName>
        <fullName evidence="2">Exported protein</fullName>
    </submittedName>
</protein>
<dbReference type="Gene3D" id="2.40.128.110">
    <property type="entry name" value="Lipid/polyisoprenoid-binding, YceI-like"/>
    <property type="match status" value="1"/>
</dbReference>
<dbReference type="PANTHER" id="PTHR34406">
    <property type="entry name" value="PROTEIN YCEI"/>
    <property type="match status" value="1"/>
</dbReference>
<dbReference type="InterPro" id="IPR036761">
    <property type="entry name" value="TTHA0802/YceI-like_sf"/>
</dbReference>
<proteinExistence type="predicted"/>
<evidence type="ECO:0000313" key="2">
    <source>
        <dbReference type="EMBL" id="APH55651.1"/>
    </source>
</evidence>
<dbReference type="SMART" id="SM00867">
    <property type="entry name" value="YceI"/>
    <property type="match status" value="1"/>
</dbReference>
<evidence type="ECO:0000259" key="1">
    <source>
        <dbReference type="SMART" id="SM00867"/>
    </source>
</evidence>
<sequence>MCGLTGHDASRAMRQGGKEMKKYRASWWRCGLVLMGAASWLPLAVPTGAQAQMMATRNPAQVPAARYMLEPSHTQIEFALSHMGFSTYYGRFGEASGWLDFVPAHPEASHLEITVPVSSLSTTSPVLNQHLVGAEWFDVQRWPVATFRSTSARATGPDSGEITGDLTLHGITRPVTLAVRFNGGGINPLSGRYTIGFEARGNIRRSAFGISRYLDMVGDDVQLIISAPFEKP</sequence>